<dbReference type="AlphaFoldDB" id="A0A158ADH0"/>
<dbReference type="SUPFAM" id="SSF51445">
    <property type="entry name" value="(Trans)glycosidases"/>
    <property type="match status" value="1"/>
</dbReference>
<reference evidence="2" key="1">
    <citation type="submission" date="2016-01" db="EMBL/GenBank/DDBJ databases">
        <authorList>
            <person name="Peeters C."/>
        </authorList>
    </citation>
    <scope>NUCLEOTIDE SEQUENCE</scope>
    <source>
        <strain evidence="2">LMG 29322</strain>
    </source>
</reference>
<comment type="caution">
    <text evidence="2">The sequence shown here is derived from an EMBL/GenBank/DDBJ whole genome shotgun (WGS) entry which is preliminary data.</text>
</comment>
<organism evidence="2 3">
    <name type="scientific">Caballeronia hypogeia</name>
    <dbReference type="NCBI Taxonomy" id="1777140"/>
    <lineage>
        <taxon>Bacteria</taxon>
        <taxon>Pseudomonadati</taxon>
        <taxon>Pseudomonadota</taxon>
        <taxon>Betaproteobacteria</taxon>
        <taxon>Burkholderiales</taxon>
        <taxon>Burkholderiaceae</taxon>
        <taxon>Caballeronia</taxon>
    </lineage>
</organism>
<dbReference type="Gene3D" id="3.20.20.80">
    <property type="entry name" value="Glycosidases"/>
    <property type="match status" value="1"/>
</dbReference>
<feature type="compositionally biased region" description="Low complexity" evidence="1">
    <location>
        <begin position="56"/>
        <end position="112"/>
    </location>
</feature>
<evidence type="ECO:0000256" key="1">
    <source>
        <dbReference type="SAM" id="MobiDB-lite"/>
    </source>
</evidence>
<gene>
    <name evidence="2" type="ORF">AWB79_02220</name>
</gene>
<dbReference type="Proteomes" id="UP000054851">
    <property type="component" value="Unassembled WGS sequence"/>
</dbReference>
<proteinExistence type="predicted"/>
<evidence type="ECO:0000313" key="2">
    <source>
        <dbReference type="EMBL" id="SAK55759.1"/>
    </source>
</evidence>
<dbReference type="EMBL" id="FCOA02000005">
    <property type="protein sequence ID" value="SAK55759.1"/>
    <property type="molecule type" value="Genomic_DNA"/>
</dbReference>
<protein>
    <recommendedName>
        <fullName evidence="4">Asl1-like glycosyl hydrolase catalytic domain-containing protein</fullName>
    </recommendedName>
</protein>
<accession>A0A158ADH0</accession>
<name>A0A158ADH0_9BURK</name>
<sequence length="435" mass="45701">MRMTENNSFSFFSVNFFKGCVRKSLKSISLRLIFLPLVLAATVFVAACGGGGGDSGAAASSESSTTSPSGSGTSSGASEASGASSPAPASTPTDTDTGTTSTGATSPAVPASDATGASGTPATVIAPAGSIFYGMNGHINRVGAYQTITPPQQLAQLKDLNVQLYRNDVSSVADAQKLASVAQMMAKSGVTVYPVILQQLTFPDENSAYQASYTLAQQIVGVQHYAYYEITNELAPQCLVGWVDGVRSTEYRNDCFQIARGVIRGLIAGVKAADPAGKIIIGGNTWMHYGFDVMLANGTQPDGTSGHPLVTWDITAWHWYSEQGDITHACGGTGCYNVIGTLQSFGKPIWINEVGMRPPPFFSGTLQDAATYLSNNMLGALLAIAPQYNIQSLQVYELYDDPPGGEGAYGVMLYDGKTPKPAYTAVKNFIATHPR</sequence>
<dbReference type="InterPro" id="IPR017853">
    <property type="entry name" value="GH"/>
</dbReference>
<evidence type="ECO:0000313" key="3">
    <source>
        <dbReference type="Proteomes" id="UP000054851"/>
    </source>
</evidence>
<keyword evidence="3" id="KW-1185">Reference proteome</keyword>
<feature type="region of interest" description="Disordered" evidence="1">
    <location>
        <begin position="55"/>
        <end position="120"/>
    </location>
</feature>
<evidence type="ECO:0008006" key="4">
    <source>
        <dbReference type="Google" id="ProtNLM"/>
    </source>
</evidence>
<dbReference type="STRING" id="1777140.AWB79_02220"/>